<dbReference type="EMBL" id="GEBQ01003769">
    <property type="protein sequence ID" value="JAT36208.1"/>
    <property type="molecule type" value="Transcribed_RNA"/>
</dbReference>
<evidence type="ECO:0000313" key="1">
    <source>
        <dbReference type="EMBL" id="JAT36208.1"/>
    </source>
</evidence>
<sequence length="168" mass="19525">LVHQAPVATRRSRTGERGEKTCTNLYHVTSNDGTVRVCKKYFLDTFGVRDGRVTRAIKKVTDGRSPGEDLRGKHVAALKITVEQTQAVENHISSFPSFQSHYTRVHNPNRKYLSPELNVSQMYSLYRTQCQENQTISVKEYFYRHIFNNKFNLQFHASRKDTCKHCDR</sequence>
<accession>A0A1B6MJT4</accession>
<organism evidence="1">
    <name type="scientific">Graphocephala atropunctata</name>
    <dbReference type="NCBI Taxonomy" id="36148"/>
    <lineage>
        <taxon>Eukaryota</taxon>
        <taxon>Metazoa</taxon>
        <taxon>Ecdysozoa</taxon>
        <taxon>Arthropoda</taxon>
        <taxon>Hexapoda</taxon>
        <taxon>Insecta</taxon>
        <taxon>Pterygota</taxon>
        <taxon>Neoptera</taxon>
        <taxon>Paraneoptera</taxon>
        <taxon>Hemiptera</taxon>
        <taxon>Auchenorrhyncha</taxon>
        <taxon>Membracoidea</taxon>
        <taxon>Cicadellidae</taxon>
        <taxon>Cicadellinae</taxon>
        <taxon>Cicadellini</taxon>
        <taxon>Graphocephala</taxon>
    </lineage>
</organism>
<dbReference type="PANTHER" id="PTHR10773">
    <property type="entry name" value="DNA-DIRECTED RNA POLYMERASES I, II, AND III SUBUNIT RPABC2"/>
    <property type="match status" value="1"/>
</dbReference>
<name>A0A1B6MJT4_9HEMI</name>
<proteinExistence type="predicted"/>
<reference evidence="1" key="1">
    <citation type="submission" date="2015-11" db="EMBL/GenBank/DDBJ databases">
        <title>De novo transcriptome assembly of four potential Pierce s Disease insect vectors from Arizona vineyards.</title>
        <authorList>
            <person name="Tassone E.E."/>
        </authorList>
    </citation>
    <scope>NUCLEOTIDE SEQUENCE</scope>
</reference>
<dbReference type="PANTHER" id="PTHR10773:SF19">
    <property type="match status" value="1"/>
</dbReference>
<feature type="non-terminal residue" evidence="1">
    <location>
        <position position="168"/>
    </location>
</feature>
<protein>
    <submittedName>
        <fullName evidence="1">Uncharacterized protein</fullName>
    </submittedName>
</protein>
<feature type="non-terminal residue" evidence="1">
    <location>
        <position position="1"/>
    </location>
</feature>
<dbReference type="AlphaFoldDB" id="A0A1B6MJT4"/>
<gene>
    <name evidence="1" type="ORF">g.51683</name>
</gene>